<dbReference type="SUPFAM" id="SSF46785">
    <property type="entry name" value="Winged helix' DNA-binding domain"/>
    <property type="match status" value="1"/>
</dbReference>
<dbReference type="Pfam" id="PF00126">
    <property type="entry name" value="HTH_1"/>
    <property type="match status" value="1"/>
</dbReference>
<dbReference type="SUPFAM" id="SSF53850">
    <property type="entry name" value="Periplasmic binding protein-like II"/>
    <property type="match status" value="1"/>
</dbReference>
<proteinExistence type="inferred from homology"/>
<dbReference type="RefSeq" id="WP_223413114.1">
    <property type="nucleotide sequence ID" value="NZ_JAIMIB010000028.1"/>
</dbReference>
<dbReference type="PROSITE" id="PS50931">
    <property type="entry name" value="HTH_LYSR"/>
    <property type="match status" value="1"/>
</dbReference>
<dbReference type="AlphaFoldDB" id="A0A1X7BY37"/>
<dbReference type="Gene3D" id="1.10.10.10">
    <property type="entry name" value="Winged helix-like DNA-binding domain superfamily/Winged helix DNA-binding domain"/>
    <property type="match status" value="1"/>
</dbReference>
<dbReference type="InterPro" id="IPR058163">
    <property type="entry name" value="LysR-type_TF_proteobact-type"/>
</dbReference>
<keyword evidence="3" id="KW-0238">DNA-binding</keyword>
<gene>
    <name evidence="6" type="primary">gcvA_28</name>
    <name evidence="6" type="ORF">ROA7745_04402</name>
</gene>
<dbReference type="PANTHER" id="PTHR30537">
    <property type="entry name" value="HTH-TYPE TRANSCRIPTIONAL REGULATOR"/>
    <property type="match status" value="1"/>
</dbReference>
<reference evidence="6 7" key="1">
    <citation type="submission" date="2017-03" db="EMBL/GenBank/DDBJ databases">
        <authorList>
            <person name="Afonso C.L."/>
            <person name="Miller P.J."/>
            <person name="Scott M.A."/>
            <person name="Spackman E."/>
            <person name="Goraichik I."/>
            <person name="Dimitrov K.M."/>
            <person name="Suarez D.L."/>
            <person name="Swayne D.E."/>
        </authorList>
    </citation>
    <scope>NUCLEOTIDE SEQUENCE [LARGE SCALE GENOMIC DNA]</scope>
    <source>
        <strain evidence="6 7">CECT 7745</strain>
    </source>
</reference>
<comment type="similarity">
    <text evidence="1">Belongs to the LysR transcriptional regulatory family.</text>
</comment>
<dbReference type="InterPro" id="IPR036388">
    <property type="entry name" value="WH-like_DNA-bd_sf"/>
</dbReference>
<dbReference type="InterPro" id="IPR000847">
    <property type="entry name" value="LysR_HTH_N"/>
</dbReference>
<evidence type="ECO:0000256" key="3">
    <source>
        <dbReference type="ARBA" id="ARBA00023125"/>
    </source>
</evidence>
<evidence type="ECO:0000256" key="4">
    <source>
        <dbReference type="ARBA" id="ARBA00023163"/>
    </source>
</evidence>
<dbReference type="InterPro" id="IPR005119">
    <property type="entry name" value="LysR_subst-bd"/>
</dbReference>
<keyword evidence="4" id="KW-0804">Transcription</keyword>
<dbReference type="PANTHER" id="PTHR30537:SF26">
    <property type="entry name" value="GLYCINE CLEAVAGE SYSTEM TRANSCRIPTIONAL ACTIVATOR"/>
    <property type="match status" value="1"/>
</dbReference>
<dbReference type="GO" id="GO:0043565">
    <property type="term" value="F:sequence-specific DNA binding"/>
    <property type="evidence" value="ECO:0007669"/>
    <property type="project" value="TreeGrafter"/>
</dbReference>
<keyword evidence="7" id="KW-1185">Reference proteome</keyword>
<evidence type="ECO:0000313" key="7">
    <source>
        <dbReference type="Proteomes" id="UP000193224"/>
    </source>
</evidence>
<sequence length="289" mass="31828">MRHNLNLNWLRSFEAAARLLSFTGASQEIGLTQTAVSLHIKALEAQLGDKLFVRRPKSLQLTDVGKAYLLSVREALDTIEMSTTGLFGPRRASTITVRASMAFIIWLSPRLGAFHHDHPEVGVKLVTSIWKGPADQQPVDVDVILAPQDLARSDLDRLSDEYIVPVCGALDAGNVTAPRDLLLQKPIHILGFDDHWARYLAAYSLTPELSETRLMTDTSVAAMEMAAAGLGCAMVIERFADQAVKSGRNICVVGDPVALGQSHYLVRAQAQRSRQPAVETFEAWLRQQF</sequence>
<evidence type="ECO:0000256" key="1">
    <source>
        <dbReference type="ARBA" id="ARBA00009437"/>
    </source>
</evidence>
<feature type="domain" description="HTH lysR-type" evidence="5">
    <location>
        <begin position="5"/>
        <end position="62"/>
    </location>
</feature>
<keyword evidence="2" id="KW-0805">Transcription regulation</keyword>
<evidence type="ECO:0000313" key="6">
    <source>
        <dbReference type="EMBL" id="SMC14534.1"/>
    </source>
</evidence>
<protein>
    <submittedName>
        <fullName evidence="6">Glycine cleavage system transcriptional activator</fullName>
    </submittedName>
</protein>
<dbReference type="Gene3D" id="3.40.190.10">
    <property type="entry name" value="Periplasmic binding protein-like II"/>
    <property type="match status" value="2"/>
</dbReference>
<dbReference type="Proteomes" id="UP000193224">
    <property type="component" value="Unassembled WGS sequence"/>
</dbReference>
<dbReference type="GO" id="GO:0006351">
    <property type="term" value="P:DNA-templated transcription"/>
    <property type="evidence" value="ECO:0007669"/>
    <property type="project" value="TreeGrafter"/>
</dbReference>
<evidence type="ECO:0000259" key="5">
    <source>
        <dbReference type="PROSITE" id="PS50931"/>
    </source>
</evidence>
<evidence type="ECO:0000256" key="2">
    <source>
        <dbReference type="ARBA" id="ARBA00023015"/>
    </source>
</evidence>
<dbReference type="Pfam" id="PF03466">
    <property type="entry name" value="LysR_substrate"/>
    <property type="match status" value="1"/>
</dbReference>
<dbReference type="PRINTS" id="PR00039">
    <property type="entry name" value="HTHLYSR"/>
</dbReference>
<accession>A0A1X7BY37</accession>
<name>A0A1X7BY37_9RHOB</name>
<dbReference type="EMBL" id="FWXB01000029">
    <property type="protein sequence ID" value="SMC14534.1"/>
    <property type="molecule type" value="Genomic_DNA"/>
</dbReference>
<organism evidence="6 7">
    <name type="scientific">Roseovarius aestuarii</name>
    <dbReference type="NCBI Taxonomy" id="475083"/>
    <lineage>
        <taxon>Bacteria</taxon>
        <taxon>Pseudomonadati</taxon>
        <taxon>Pseudomonadota</taxon>
        <taxon>Alphaproteobacteria</taxon>
        <taxon>Rhodobacterales</taxon>
        <taxon>Roseobacteraceae</taxon>
        <taxon>Roseovarius</taxon>
    </lineage>
</organism>
<dbReference type="GO" id="GO:0003700">
    <property type="term" value="F:DNA-binding transcription factor activity"/>
    <property type="evidence" value="ECO:0007669"/>
    <property type="project" value="InterPro"/>
</dbReference>
<dbReference type="InterPro" id="IPR036390">
    <property type="entry name" value="WH_DNA-bd_sf"/>
</dbReference>